<proteinExistence type="inferred from homology"/>
<dbReference type="Gene3D" id="3.40.1080.10">
    <property type="entry name" value="Glutaconate Coenzyme A-transferase"/>
    <property type="match status" value="1"/>
</dbReference>
<dbReference type="InterPro" id="IPR003702">
    <property type="entry name" value="ActCoA_hydro_N"/>
</dbReference>
<dbReference type="AlphaFoldDB" id="A0A2A2A6S4"/>
<evidence type="ECO:0000313" key="9">
    <source>
        <dbReference type="Proteomes" id="UP000217780"/>
    </source>
</evidence>
<dbReference type="NCBIfam" id="TIGR03458">
    <property type="entry name" value="YgfH_subfam"/>
    <property type="match status" value="1"/>
</dbReference>
<feature type="region of interest" description="Disordered" evidence="4">
    <location>
        <begin position="501"/>
        <end position="528"/>
    </location>
</feature>
<evidence type="ECO:0000313" key="8">
    <source>
        <dbReference type="EMBL" id="PAX15505.1"/>
    </source>
</evidence>
<evidence type="ECO:0000256" key="3">
    <source>
        <dbReference type="PIRSR" id="PIRSR617821-2"/>
    </source>
</evidence>
<dbReference type="Gene3D" id="3.30.750.70">
    <property type="entry name" value="4-hydroxybutyrate coenzyme like domains"/>
    <property type="match status" value="1"/>
</dbReference>
<dbReference type="Proteomes" id="UP000217999">
    <property type="component" value="Unassembled WGS sequence"/>
</dbReference>
<evidence type="ECO:0000259" key="5">
    <source>
        <dbReference type="Pfam" id="PF02550"/>
    </source>
</evidence>
<feature type="binding site" evidence="3">
    <location>
        <position position="369"/>
    </location>
    <ligand>
        <name>CoA</name>
        <dbReference type="ChEBI" id="CHEBI:57287"/>
    </ligand>
</feature>
<dbReference type="InterPro" id="IPR026888">
    <property type="entry name" value="AcetylCoA_hyd_C"/>
</dbReference>
<accession>A0A2A2T1Z3</accession>
<evidence type="ECO:0000256" key="4">
    <source>
        <dbReference type="SAM" id="MobiDB-lite"/>
    </source>
</evidence>
<feature type="binding site" evidence="3">
    <location>
        <position position="393"/>
    </location>
    <ligand>
        <name>CoA</name>
        <dbReference type="ChEBI" id="CHEBI:57287"/>
    </ligand>
</feature>
<dbReference type="InterPro" id="IPR046433">
    <property type="entry name" value="ActCoA_hydro"/>
</dbReference>
<evidence type="ECO:0000313" key="7">
    <source>
        <dbReference type="EMBL" id="PAT33193.1"/>
    </source>
</evidence>
<dbReference type="Gene3D" id="3.40.1080.20">
    <property type="entry name" value="Acetyl-CoA hydrolase/transferase C-terminal domain"/>
    <property type="match status" value="1"/>
</dbReference>
<dbReference type="SUPFAM" id="SSF100950">
    <property type="entry name" value="NagB/RpiA/CoA transferase-like"/>
    <property type="match status" value="2"/>
</dbReference>
<feature type="domain" description="Acetyl-CoA hydrolase/transferase N-terminal" evidence="5">
    <location>
        <begin position="18"/>
        <end position="227"/>
    </location>
</feature>
<dbReference type="GO" id="GO:0003986">
    <property type="term" value="F:acetyl-CoA hydrolase activity"/>
    <property type="evidence" value="ECO:0007669"/>
    <property type="project" value="TreeGrafter"/>
</dbReference>
<comment type="similarity">
    <text evidence="1">Belongs to the acetyl-CoA hydrolase/transferase family.</text>
</comment>
<dbReference type="Proteomes" id="UP000217780">
    <property type="component" value="Unassembled WGS sequence"/>
</dbReference>
<sequence length="528" mass="57284">MENPVPAFDRIQCPALHSKIMSAQQAAELIPEGANVGMSGFTGSGAPKAVPLALAERIERLYAQGKNFKIDLWTGASTAPEIDGALAKVNGIHTRLPYQSDPIGRKRINEGSIQYIDMHLSHVAQYVWFGFFGKLDVAVIEVAGILPDGRLIPSTSVGNNKTWLDLADLVILEVNEYQPLALAGMHDIYYGTQVPPNRVPIPLLHPQDRIGEQYLRCDPNKVIAVVPTNKSDRSSAFKPADAASQQIAGHLIEFFKHEVKLGRLPKNLLPLQSGVGNIANAVLAGLNDGPFEQLTAYTEVLQDGMLHMLRSGKLVHASATALSLSPEGEREFVDHIDFYRDKIVLRPQEMSNHPELIRRLGVIAMNAMIEADIYGNVNSTHVYGSSIMNGIGGSGDFARNAYLSIFMANATAKGGELSCIVPAVSHVDHTEHDVQILVTECGLADLRGLSPKERAQAIIGHCAAPDYQPLLQDYFDRALHGSVGKHTPMLLDEALSWHARASRTGSMKPAQAEQSPQSSQSSQTAQPA</sequence>
<dbReference type="EMBL" id="NSJF01000009">
    <property type="protein sequence ID" value="PAT33193.1"/>
    <property type="molecule type" value="Genomic_DNA"/>
</dbReference>
<gene>
    <name evidence="7" type="ORF">CK620_13320</name>
    <name evidence="8" type="ORF">CLI92_13450</name>
</gene>
<feature type="domain" description="Acetyl-CoA hydrolase/transferase C-terminal" evidence="6">
    <location>
        <begin position="328"/>
        <end position="474"/>
    </location>
</feature>
<dbReference type="FunFam" id="3.40.1080.20:FF:000001">
    <property type="entry name" value="Acetyl-CoA hydrolase Ach1"/>
    <property type="match status" value="1"/>
</dbReference>
<dbReference type="Pfam" id="PF02550">
    <property type="entry name" value="AcetylCoA_hydro"/>
    <property type="match status" value="1"/>
</dbReference>
<feature type="binding site" evidence="3">
    <location>
        <position position="413"/>
    </location>
    <ligand>
        <name>CoA</name>
        <dbReference type="ChEBI" id="CHEBI:57287"/>
    </ligand>
</feature>
<feature type="compositionally biased region" description="Low complexity" evidence="4">
    <location>
        <begin position="509"/>
        <end position="528"/>
    </location>
</feature>
<comment type="caution">
    <text evidence="7">The sequence shown here is derived from an EMBL/GenBank/DDBJ whole genome shotgun (WGS) entry which is preliminary data.</text>
</comment>
<reference evidence="9 10" key="1">
    <citation type="submission" date="2017-08" db="EMBL/GenBank/DDBJ databases">
        <title>WGS of Clinical strains of the CDC Group NO-1 linked to zoonotic infections in humans.</title>
        <authorList>
            <person name="Bernier A.-M."/>
            <person name="Bernard K."/>
        </authorList>
    </citation>
    <scope>NUCLEOTIDE SEQUENCE [LARGE SCALE GENOMIC DNA]</scope>
    <source>
        <strain evidence="7 10">NML03-0146</strain>
        <strain evidence="8 9">NML91-0035</strain>
    </source>
</reference>
<feature type="binding site" evidence="3">
    <location>
        <position position="389"/>
    </location>
    <ligand>
        <name>CoA</name>
        <dbReference type="ChEBI" id="CHEBI:57287"/>
    </ligand>
</feature>
<organism evidence="7 10">
    <name type="scientific">Vandammella animalimorsus</name>
    <dbReference type="NCBI Taxonomy" id="2029117"/>
    <lineage>
        <taxon>Bacteria</taxon>
        <taxon>Pseudomonadati</taxon>
        <taxon>Pseudomonadota</taxon>
        <taxon>Betaproteobacteria</taxon>
        <taxon>Burkholderiales</taxon>
        <taxon>Comamonadaceae</taxon>
        <taxon>Vandammella</taxon>
    </lineage>
</organism>
<evidence type="ECO:0000313" key="10">
    <source>
        <dbReference type="Proteomes" id="UP000217999"/>
    </source>
</evidence>
<dbReference type="PANTHER" id="PTHR43609:SF1">
    <property type="entry name" value="ACETYL-COA HYDROLASE"/>
    <property type="match status" value="1"/>
</dbReference>
<dbReference type="GO" id="GO:0008775">
    <property type="term" value="F:acetate CoA-transferase activity"/>
    <property type="evidence" value="ECO:0007669"/>
    <property type="project" value="InterPro"/>
</dbReference>
<evidence type="ECO:0000259" key="6">
    <source>
        <dbReference type="Pfam" id="PF13336"/>
    </source>
</evidence>
<feature type="active site" description="5-glutamyl coenzyme A thioester intermediate" evidence="2">
    <location>
        <position position="299"/>
    </location>
</feature>
<name>A0A2A2A6S4_9BURK</name>
<dbReference type="FunFam" id="3.30.750.70:FF:000002">
    <property type="entry name" value="Acetyl-CoA hydrolase Ach1"/>
    <property type="match status" value="1"/>
</dbReference>
<dbReference type="GO" id="GO:0006083">
    <property type="term" value="P:acetate metabolic process"/>
    <property type="evidence" value="ECO:0007669"/>
    <property type="project" value="InterPro"/>
</dbReference>
<dbReference type="InterPro" id="IPR017821">
    <property type="entry name" value="Succinate_CoA_transferase"/>
</dbReference>
<dbReference type="Pfam" id="PF13336">
    <property type="entry name" value="AcetylCoA_hyd_C"/>
    <property type="match status" value="1"/>
</dbReference>
<dbReference type="PANTHER" id="PTHR43609">
    <property type="entry name" value="ACETYL-COA HYDROLASE"/>
    <property type="match status" value="1"/>
</dbReference>
<keyword evidence="7" id="KW-0808">Transferase</keyword>
<dbReference type="InterPro" id="IPR037171">
    <property type="entry name" value="NagB/RpiA_transferase-like"/>
</dbReference>
<protein>
    <submittedName>
        <fullName evidence="7">Propionyl-CoA--succinate CoA transferase</fullName>
    </submittedName>
</protein>
<dbReference type="GO" id="GO:0006084">
    <property type="term" value="P:acetyl-CoA metabolic process"/>
    <property type="evidence" value="ECO:0007669"/>
    <property type="project" value="InterPro"/>
</dbReference>
<evidence type="ECO:0000256" key="1">
    <source>
        <dbReference type="ARBA" id="ARBA00009632"/>
    </source>
</evidence>
<dbReference type="EMBL" id="NTBI01000016">
    <property type="protein sequence ID" value="PAX15505.1"/>
    <property type="molecule type" value="Genomic_DNA"/>
</dbReference>
<evidence type="ECO:0000256" key="2">
    <source>
        <dbReference type="PIRSR" id="PIRSR617821-1"/>
    </source>
</evidence>
<dbReference type="InterPro" id="IPR038460">
    <property type="entry name" value="AcetylCoA_hyd_C_sf"/>
</dbReference>
<accession>A0A2A2A6S4</accession>